<keyword evidence="3 9" id="KW-1003">Cell membrane</keyword>
<sequence>MPIPAASSACACGFRRRPEHLRHLRLLIPVLAGLAAALGQAPWGLWWLALPAFAVGVRACAQARFPALAGLAFGVGYFGLALVWITEPFLVDPEVTAWLAPVALIGICLGFGLLWALAVSLGARYLGGALGVAVAIAGVELTRSYILTGFPWALPGHVLIASPALPSASVLGAHGLGLAVLVGAGLVAMLRPVPVAAGIVLWAAPLVMGAALSPAPEGGGPVIRLVQPNAPQHLKWDPDWIGTFWRRGIEETAAADTIGPPAMTLWPETALPALLRRSQDIRPILAAASGGQPVMIGAQRIDDTGAPRNTLVLLTGPEGEIAARYDKHRLVPFGEFLPFPDLFAAMGFGPLAAQLAGTYRAGVGPVLINVPGVGRVLPMICYEAIFPQDVRAVSRDAPHPRAIFHLTNDAWFGTRIGPWQHLALARLRAAESGLPVMRAANTGMSAVIDARGKVLARLPLGEAGHLDAALPPALPPTPYLATGDWPALAVIGLLAALLGVRKRLKRPATRRSENYGVPTAS</sequence>
<dbReference type="PROSITE" id="PS50263">
    <property type="entry name" value="CN_HYDROLASE"/>
    <property type="match status" value="1"/>
</dbReference>
<dbReference type="InterPro" id="IPR045378">
    <property type="entry name" value="LNT_N"/>
</dbReference>
<keyword evidence="4 9" id="KW-0808">Transferase</keyword>
<dbReference type="GO" id="GO:0016410">
    <property type="term" value="F:N-acyltransferase activity"/>
    <property type="evidence" value="ECO:0007669"/>
    <property type="project" value="UniProtKB-UniRule"/>
</dbReference>
<keyword evidence="6 9" id="KW-1133">Transmembrane helix</keyword>
<keyword evidence="7 9" id="KW-0472">Membrane</keyword>
<dbReference type="HAMAP" id="MF_01148">
    <property type="entry name" value="Lnt"/>
    <property type="match status" value="1"/>
</dbReference>
<reference evidence="11 12" key="1">
    <citation type="submission" date="2015-09" db="EMBL/GenBank/DDBJ databases">
        <authorList>
            <person name="Jackson K.R."/>
            <person name="Lunt B.L."/>
            <person name="Fisher J.N.B."/>
            <person name="Gardner A.V."/>
            <person name="Bailey M.E."/>
            <person name="Deus L.M."/>
            <person name="Earl A.S."/>
            <person name="Gibby P.D."/>
            <person name="Hartmann K.A."/>
            <person name="Liu J.E."/>
            <person name="Manci A.M."/>
            <person name="Nielsen D.A."/>
            <person name="Solomon M.B."/>
            <person name="Breakwell D.P."/>
            <person name="Burnett S.H."/>
            <person name="Grose J.H."/>
        </authorList>
    </citation>
    <scope>NUCLEOTIDE SEQUENCE [LARGE SCALE GENOMIC DNA]</scope>
    <source>
        <strain evidence="11 12">CECT 7799</strain>
    </source>
</reference>
<dbReference type="PANTHER" id="PTHR38686:SF1">
    <property type="entry name" value="APOLIPOPROTEIN N-ACYLTRANSFERASE"/>
    <property type="match status" value="1"/>
</dbReference>
<evidence type="ECO:0000256" key="2">
    <source>
        <dbReference type="ARBA" id="ARBA00010065"/>
    </source>
</evidence>
<evidence type="ECO:0000256" key="5">
    <source>
        <dbReference type="ARBA" id="ARBA00022692"/>
    </source>
</evidence>
<dbReference type="SUPFAM" id="SSF56317">
    <property type="entry name" value="Carbon-nitrogen hydrolase"/>
    <property type="match status" value="1"/>
</dbReference>
<feature type="transmembrane region" description="Helical" evidence="9">
    <location>
        <begin position="98"/>
        <end position="118"/>
    </location>
</feature>
<feature type="transmembrane region" description="Helical" evidence="9">
    <location>
        <begin position="23"/>
        <end position="39"/>
    </location>
</feature>
<evidence type="ECO:0000259" key="10">
    <source>
        <dbReference type="PROSITE" id="PS50263"/>
    </source>
</evidence>
<evidence type="ECO:0000256" key="6">
    <source>
        <dbReference type="ARBA" id="ARBA00022989"/>
    </source>
</evidence>
<accession>A0A0M7B514</accession>
<protein>
    <recommendedName>
        <fullName evidence="9">Apolipoprotein N-acyltransferase</fullName>
        <shortName evidence="9">ALP N-acyltransferase</shortName>
        <ecNumber evidence="9">2.3.1.269</ecNumber>
    </recommendedName>
</protein>
<comment type="subcellular location">
    <subcellularLocation>
        <location evidence="1 9">Cell membrane</location>
        <topology evidence="1 9">Multi-pass membrane protein</topology>
    </subcellularLocation>
</comment>
<feature type="transmembrane region" description="Helical" evidence="9">
    <location>
        <begin position="479"/>
        <end position="500"/>
    </location>
</feature>
<dbReference type="CDD" id="cd07571">
    <property type="entry name" value="ALP_N-acyl_transferase"/>
    <property type="match status" value="1"/>
</dbReference>
<feature type="transmembrane region" description="Helical" evidence="9">
    <location>
        <begin position="125"/>
        <end position="146"/>
    </location>
</feature>
<keyword evidence="12" id="KW-1185">Reference proteome</keyword>
<keyword evidence="11" id="KW-0449">Lipoprotein</keyword>
<comment type="function">
    <text evidence="9">Catalyzes the phospholipid dependent N-acylation of the N-terminal cysteine of apolipoprotein, the last step in lipoprotein maturation.</text>
</comment>
<feature type="transmembrane region" description="Helical" evidence="9">
    <location>
        <begin position="45"/>
        <end position="61"/>
    </location>
</feature>
<dbReference type="PANTHER" id="PTHR38686">
    <property type="entry name" value="APOLIPOPROTEIN N-ACYLTRANSFERASE"/>
    <property type="match status" value="1"/>
</dbReference>
<comment type="similarity">
    <text evidence="2 9">Belongs to the CN hydrolase family. Apolipoprotein N-acyltransferase subfamily.</text>
</comment>
<feature type="transmembrane region" description="Helical" evidence="9">
    <location>
        <begin position="166"/>
        <end position="188"/>
    </location>
</feature>
<feature type="transmembrane region" description="Helical" evidence="9">
    <location>
        <begin position="68"/>
        <end position="86"/>
    </location>
</feature>
<keyword evidence="8 9" id="KW-0012">Acyltransferase</keyword>
<dbReference type="EC" id="2.3.1.269" evidence="9"/>
<keyword evidence="5 9" id="KW-0812">Transmembrane</keyword>
<evidence type="ECO:0000256" key="1">
    <source>
        <dbReference type="ARBA" id="ARBA00004651"/>
    </source>
</evidence>
<organism evidence="11 12">
    <name type="scientific">Jannaschia seosinensis</name>
    <dbReference type="NCBI Taxonomy" id="313367"/>
    <lineage>
        <taxon>Bacteria</taxon>
        <taxon>Pseudomonadati</taxon>
        <taxon>Pseudomonadota</taxon>
        <taxon>Alphaproteobacteria</taxon>
        <taxon>Rhodobacterales</taxon>
        <taxon>Roseobacteraceae</taxon>
        <taxon>Jannaschia</taxon>
    </lineage>
</organism>
<dbReference type="InterPro" id="IPR036526">
    <property type="entry name" value="C-N_Hydrolase_sf"/>
</dbReference>
<dbReference type="Pfam" id="PF00795">
    <property type="entry name" value="CN_hydrolase"/>
    <property type="match status" value="1"/>
</dbReference>
<evidence type="ECO:0000313" key="11">
    <source>
        <dbReference type="EMBL" id="CUH08835.1"/>
    </source>
</evidence>
<dbReference type="GO" id="GO:0042158">
    <property type="term" value="P:lipoprotein biosynthetic process"/>
    <property type="evidence" value="ECO:0007669"/>
    <property type="project" value="UniProtKB-UniRule"/>
</dbReference>
<dbReference type="Pfam" id="PF20154">
    <property type="entry name" value="LNT_N"/>
    <property type="match status" value="1"/>
</dbReference>
<dbReference type="Gene3D" id="3.60.110.10">
    <property type="entry name" value="Carbon-nitrogen hydrolase"/>
    <property type="match status" value="1"/>
</dbReference>
<dbReference type="AlphaFoldDB" id="A0A0M7B514"/>
<evidence type="ECO:0000313" key="12">
    <source>
        <dbReference type="Proteomes" id="UP000049455"/>
    </source>
</evidence>
<dbReference type="OrthoDB" id="9804277at2"/>
<dbReference type="UniPathway" id="UPA00666"/>
<comment type="pathway">
    <text evidence="9">Protein modification; lipoprotein biosynthesis (N-acyl transfer).</text>
</comment>
<dbReference type="EMBL" id="CYPR01000002">
    <property type="protein sequence ID" value="CUH08835.1"/>
    <property type="molecule type" value="Genomic_DNA"/>
</dbReference>
<evidence type="ECO:0000256" key="4">
    <source>
        <dbReference type="ARBA" id="ARBA00022679"/>
    </source>
</evidence>
<dbReference type="InterPro" id="IPR004563">
    <property type="entry name" value="Apolipo_AcylTrfase"/>
</dbReference>
<name>A0A0M7B514_9RHOB</name>
<evidence type="ECO:0000256" key="8">
    <source>
        <dbReference type="ARBA" id="ARBA00023315"/>
    </source>
</evidence>
<evidence type="ECO:0000256" key="7">
    <source>
        <dbReference type="ARBA" id="ARBA00023136"/>
    </source>
</evidence>
<gene>
    <name evidence="9 11" type="primary">lnt</name>
    <name evidence="11" type="ORF">JSE7799_00081</name>
</gene>
<dbReference type="InterPro" id="IPR003010">
    <property type="entry name" value="C-N_Hydrolase"/>
</dbReference>
<comment type="catalytic activity">
    <reaction evidence="9">
        <text>N-terminal S-1,2-diacyl-sn-glyceryl-L-cysteinyl-[lipoprotein] + a glycerophospholipid = N-acyl-S-1,2-diacyl-sn-glyceryl-L-cysteinyl-[lipoprotein] + a 2-acyl-sn-glycero-3-phospholipid + H(+)</text>
        <dbReference type="Rhea" id="RHEA:48228"/>
        <dbReference type="Rhea" id="RHEA-COMP:14681"/>
        <dbReference type="Rhea" id="RHEA-COMP:14684"/>
        <dbReference type="ChEBI" id="CHEBI:15378"/>
        <dbReference type="ChEBI" id="CHEBI:136912"/>
        <dbReference type="ChEBI" id="CHEBI:140656"/>
        <dbReference type="ChEBI" id="CHEBI:140657"/>
        <dbReference type="ChEBI" id="CHEBI:140660"/>
        <dbReference type="EC" id="2.3.1.269"/>
    </reaction>
</comment>
<feature type="transmembrane region" description="Helical" evidence="9">
    <location>
        <begin position="195"/>
        <end position="215"/>
    </location>
</feature>
<evidence type="ECO:0000256" key="9">
    <source>
        <dbReference type="HAMAP-Rule" id="MF_01148"/>
    </source>
</evidence>
<dbReference type="Proteomes" id="UP000049455">
    <property type="component" value="Unassembled WGS sequence"/>
</dbReference>
<feature type="domain" description="CN hydrolase" evidence="10">
    <location>
        <begin position="226"/>
        <end position="472"/>
    </location>
</feature>
<evidence type="ECO:0000256" key="3">
    <source>
        <dbReference type="ARBA" id="ARBA00022475"/>
    </source>
</evidence>
<dbReference type="STRING" id="313367.JSE7799_00081"/>
<dbReference type="NCBIfam" id="TIGR00546">
    <property type="entry name" value="lnt"/>
    <property type="match status" value="1"/>
</dbReference>
<dbReference type="GO" id="GO:0005886">
    <property type="term" value="C:plasma membrane"/>
    <property type="evidence" value="ECO:0007669"/>
    <property type="project" value="UniProtKB-SubCell"/>
</dbReference>
<proteinExistence type="inferred from homology"/>